<feature type="compositionally biased region" description="Polar residues" evidence="1">
    <location>
        <begin position="285"/>
        <end position="295"/>
    </location>
</feature>
<dbReference type="EMBL" id="CTEN01000002">
    <property type="protein sequence ID" value="CQR24860.1"/>
    <property type="molecule type" value="Genomic_DNA"/>
</dbReference>
<dbReference type="PANTHER" id="PTHR40076:SF1">
    <property type="entry name" value="MEMBRANE PROTEIN"/>
    <property type="match status" value="1"/>
</dbReference>
<proteinExistence type="predicted"/>
<dbReference type="STRING" id="1608583.BN1356_01214"/>
<accession>A0A0E4H3Z8</accession>
<feature type="transmembrane region" description="Helical" evidence="2">
    <location>
        <begin position="162"/>
        <end position="186"/>
    </location>
</feature>
<reference evidence="4" key="1">
    <citation type="submission" date="2015-03" db="EMBL/GenBank/DDBJ databases">
        <authorList>
            <person name="Urmite Genomes"/>
        </authorList>
    </citation>
    <scope>NUCLEOTIDE SEQUENCE [LARGE SCALE GENOMIC DNA]</scope>
    <source>
        <strain evidence="4">FF10</strain>
    </source>
</reference>
<dbReference type="Proteomes" id="UP000198604">
    <property type="component" value="Unassembled WGS sequence"/>
</dbReference>
<keyword evidence="4" id="KW-1185">Reference proteome</keyword>
<feature type="transmembrane region" description="Helical" evidence="2">
    <location>
        <begin position="61"/>
        <end position="85"/>
    </location>
</feature>
<feature type="compositionally biased region" description="Basic and acidic residues" evidence="1">
    <location>
        <begin position="330"/>
        <end position="344"/>
    </location>
</feature>
<dbReference type="RefSeq" id="WP_093650455.1">
    <property type="nucleotide sequence ID" value="NZ_CTEN01000002.1"/>
</dbReference>
<evidence type="ECO:0000256" key="1">
    <source>
        <dbReference type="SAM" id="MobiDB-lite"/>
    </source>
</evidence>
<keyword evidence="2" id="KW-0812">Transmembrane</keyword>
<dbReference type="Pfam" id="PF06161">
    <property type="entry name" value="DUF975"/>
    <property type="match status" value="1"/>
</dbReference>
<dbReference type="InterPro" id="IPR010380">
    <property type="entry name" value="DUF975"/>
</dbReference>
<keyword evidence="2" id="KW-1133">Transmembrane helix</keyword>
<keyword evidence="2" id="KW-0472">Membrane</keyword>
<feature type="transmembrane region" description="Helical" evidence="2">
    <location>
        <begin position="230"/>
        <end position="255"/>
    </location>
</feature>
<evidence type="ECO:0000256" key="2">
    <source>
        <dbReference type="SAM" id="Phobius"/>
    </source>
</evidence>
<name>A0A0E4H3Z8_9STRE</name>
<gene>
    <name evidence="3" type="ORF">BN1356_01214</name>
</gene>
<protein>
    <submittedName>
        <fullName evidence="3">Integral membrane protein</fullName>
    </submittedName>
</protein>
<dbReference type="AlphaFoldDB" id="A0A0E4H3Z8"/>
<dbReference type="PANTHER" id="PTHR40076">
    <property type="entry name" value="MEMBRANE PROTEIN-RELATED"/>
    <property type="match status" value="1"/>
</dbReference>
<organism evidence="3 4">
    <name type="scientific">Streptococcus varani</name>
    <dbReference type="NCBI Taxonomy" id="1608583"/>
    <lineage>
        <taxon>Bacteria</taxon>
        <taxon>Bacillati</taxon>
        <taxon>Bacillota</taxon>
        <taxon>Bacilli</taxon>
        <taxon>Lactobacillales</taxon>
        <taxon>Streptococcaceae</taxon>
        <taxon>Streptococcus</taxon>
    </lineage>
</organism>
<feature type="region of interest" description="Disordered" evidence="1">
    <location>
        <begin position="285"/>
        <end position="344"/>
    </location>
</feature>
<feature type="transmembrane region" description="Helical" evidence="2">
    <location>
        <begin position="121"/>
        <end position="150"/>
    </location>
</feature>
<evidence type="ECO:0000313" key="3">
    <source>
        <dbReference type="EMBL" id="CQR24860.1"/>
    </source>
</evidence>
<evidence type="ECO:0000313" key="4">
    <source>
        <dbReference type="Proteomes" id="UP000198604"/>
    </source>
</evidence>
<dbReference type="OrthoDB" id="9784844at2"/>
<feature type="transmembrane region" description="Helical" evidence="2">
    <location>
        <begin position="21"/>
        <end position="41"/>
    </location>
</feature>
<feature type="compositionally biased region" description="Basic and acidic residues" evidence="1">
    <location>
        <begin position="308"/>
        <end position="321"/>
    </location>
</feature>
<sequence>MFTISQIRAQARQTINSIPGIYYLPIIPVAMTFVMAIFQYLRPTVYLNNYDPSVSGINIAGSFFFPILYGLLVSFISISIAWTLLQAIRGTKKMVEIKDALAIFNSPYLGKIFVTYLVKQLYLFLWGLIAWIGIILSLGAFFALAIYAIFRYNSESSTSPDQTLAAFGIMLIIGLVVLIAGVILYIPQNLAYSQVEYILYDQLENNQYAGPNAIIKASRQMMKGYKGKRFVLDLSFIGWFLLQGITFGLAGIYVLPYYYAAQAHFYEAVKKDNQMKEAADFNQLNQATSTSNQVEKPTEEIPSPTPEKTPDFQESIEKTVETTENPFTEAKMDSAIDTPLDHHE</sequence>